<feature type="region of interest" description="Disordered" evidence="1">
    <location>
        <begin position="217"/>
        <end position="463"/>
    </location>
</feature>
<feature type="compositionally biased region" description="Polar residues" evidence="1">
    <location>
        <begin position="284"/>
        <end position="336"/>
    </location>
</feature>
<feature type="compositionally biased region" description="Low complexity" evidence="1">
    <location>
        <begin position="236"/>
        <end position="283"/>
    </location>
</feature>
<feature type="compositionally biased region" description="Basic and acidic residues" evidence="1">
    <location>
        <begin position="428"/>
        <end position="438"/>
    </location>
</feature>
<evidence type="ECO:0000313" key="3">
    <source>
        <dbReference type="EMBL" id="CAG6708804.1"/>
    </source>
</evidence>
<dbReference type="EMBL" id="HBUF01345383">
    <property type="protein sequence ID" value="CAG6708804.1"/>
    <property type="molecule type" value="Transcribed_RNA"/>
</dbReference>
<keyword evidence="2" id="KW-0732">Signal</keyword>
<dbReference type="AlphaFoldDB" id="A0A8D8UN40"/>
<feature type="region of interest" description="Disordered" evidence="1">
    <location>
        <begin position="167"/>
        <end position="200"/>
    </location>
</feature>
<proteinExistence type="predicted"/>
<accession>A0A8D8UN40</accession>
<reference evidence="3" key="1">
    <citation type="submission" date="2021-05" db="EMBL/GenBank/DDBJ databases">
        <authorList>
            <person name="Alioto T."/>
            <person name="Alioto T."/>
            <person name="Gomez Garrido J."/>
        </authorList>
    </citation>
    <scope>NUCLEOTIDE SEQUENCE</scope>
</reference>
<feature type="compositionally biased region" description="Polar residues" evidence="1">
    <location>
        <begin position="442"/>
        <end position="463"/>
    </location>
</feature>
<organism evidence="3">
    <name type="scientific">Cacopsylla melanoneura</name>
    <dbReference type="NCBI Taxonomy" id="428564"/>
    <lineage>
        <taxon>Eukaryota</taxon>
        <taxon>Metazoa</taxon>
        <taxon>Ecdysozoa</taxon>
        <taxon>Arthropoda</taxon>
        <taxon>Hexapoda</taxon>
        <taxon>Insecta</taxon>
        <taxon>Pterygota</taxon>
        <taxon>Neoptera</taxon>
        <taxon>Paraneoptera</taxon>
        <taxon>Hemiptera</taxon>
        <taxon>Sternorrhyncha</taxon>
        <taxon>Psylloidea</taxon>
        <taxon>Psyllidae</taxon>
        <taxon>Psyllinae</taxon>
        <taxon>Cacopsylla</taxon>
    </lineage>
</organism>
<sequence length="492" mass="53336">MAVFRICLAVSVVAILLGQGESTQLCGLEIEYSGFNPIEALQLIQVRQIQDFEKYRSILSQLKFQLKSEDYSAWRRCLKEFRKEKLRYVKEVNRIKASFAGLVRSLVTRKLDPAQYEIELQKLFQQFQTQFTPAVESFKTKIQYLFDTISDDNKRKEWWSTMKTTEVQTENGQTTRTSLTQMDSGIGGQRTQSITKQSQSVSNAVLGGSSNVLSQSSSFKQSKLGGSSGGYGGSSNNGNEGAGNSFSAQSESQEMGGSQSKYSSSSERSGSSGFGSGQQYNSGDDSPSQQSNSGYDATNEQSSGNENEQSDGQSSGNSYNAESESQSFSNKRSGIESSSQQSSDDDSSNNQFRNEYDSSNQQSSGEYNSETQQSSGRYGSSNGEYDSATQQSSGGYGSSRQQSRGGYRSSSQQTVSGSAARQQSSTPKSEHPKTEVAAKTEAPTTNATTNSVDPISTQASGNKWYQGRVGIVNGNDAIMGLAPSNAIHRDAL</sequence>
<feature type="compositionally biased region" description="Gly residues" evidence="1">
    <location>
        <begin position="226"/>
        <end position="235"/>
    </location>
</feature>
<evidence type="ECO:0000256" key="1">
    <source>
        <dbReference type="SAM" id="MobiDB-lite"/>
    </source>
</evidence>
<protein>
    <submittedName>
        <fullName evidence="3">Uncharacterized protein</fullName>
    </submittedName>
</protein>
<feature type="signal peptide" evidence="2">
    <location>
        <begin position="1"/>
        <end position="22"/>
    </location>
</feature>
<feature type="compositionally biased region" description="Polar residues" evidence="1">
    <location>
        <begin position="357"/>
        <end position="389"/>
    </location>
</feature>
<feature type="compositionally biased region" description="Polar residues" evidence="1">
    <location>
        <begin position="414"/>
        <end position="427"/>
    </location>
</feature>
<name>A0A8D8UN40_9HEMI</name>
<evidence type="ECO:0000256" key="2">
    <source>
        <dbReference type="SAM" id="SignalP"/>
    </source>
</evidence>
<feature type="compositionally biased region" description="Low complexity" evidence="1">
    <location>
        <begin position="390"/>
        <end position="413"/>
    </location>
</feature>
<feature type="chain" id="PRO_5034518530" evidence="2">
    <location>
        <begin position="23"/>
        <end position="492"/>
    </location>
</feature>